<reference evidence="2" key="1">
    <citation type="submission" date="2021-01" db="EMBL/GenBank/DDBJ databases">
        <authorList>
            <person name="Corre E."/>
            <person name="Pelletier E."/>
            <person name="Niang G."/>
            <person name="Scheremetjew M."/>
            <person name="Finn R."/>
            <person name="Kale V."/>
            <person name="Holt S."/>
            <person name="Cochrane G."/>
            <person name="Meng A."/>
            <person name="Brown T."/>
            <person name="Cohen L."/>
        </authorList>
    </citation>
    <scope>NUCLEOTIDE SEQUENCE</scope>
    <source>
        <strain evidence="2">NIES-381</strain>
    </source>
</reference>
<evidence type="ECO:0000256" key="1">
    <source>
        <dbReference type="SAM" id="MobiDB-lite"/>
    </source>
</evidence>
<accession>A0A7S1IY09</accession>
<feature type="compositionally biased region" description="Low complexity" evidence="1">
    <location>
        <begin position="30"/>
        <end position="42"/>
    </location>
</feature>
<sequence>MPDSNDATSDNQGFVQAGPWEPPPFGLRLATTSTSPVTASVSGRTSHSSDSEATGAMSRSTSDQRSSPADDEEGKEDVVVELREDVDDEDSVDVDSEDSARTEDCREE</sequence>
<feature type="compositionally biased region" description="Polar residues" evidence="1">
    <location>
        <begin position="1"/>
        <end position="14"/>
    </location>
</feature>
<dbReference type="AlphaFoldDB" id="A0A7S1IY09"/>
<dbReference type="EMBL" id="HBGA01099190">
    <property type="protein sequence ID" value="CAD9025908.1"/>
    <property type="molecule type" value="Transcribed_RNA"/>
</dbReference>
<feature type="compositionally biased region" description="Basic and acidic residues" evidence="1">
    <location>
        <begin position="98"/>
        <end position="108"/>
    </location>
</feature>
<feature type="compositionally biased region" description="Polar residues" evidence="1">
    <location>
        <begin position="43"/>
        <end position="67"/>
    </location>
</feature>
<name>A0A7S1IY09_9EUGL</name>
<evidence type="ECO:0000313" key="2">
    <source>
        <dbReference type="EMBL" id="CAD9025908.1"/>
    </source>
</evidence>
<gene>
    <name evidence="2" type="ORF">EGYM00392_LOCUS37037</name>
</gene>
<protein>
    <submittedName>
        <fullName evidence="2">Uncharacterized protein</fullName>
    </submittedName>
</protein>
<feature type="region of interest" description="Disordered" evidence="1">
    <location>
        <begin position="1"/>
        <end position="108"/>
    </location>
</feature>
<proteinExistence type="predicted"/>
<feature type="compositionally biased region" description="Acidic residues" evidence="1">
    <location>
        <begin position="84"/>
        <end position="97"/>
    </location>
</feature>
<organism evidence="2">
    <name type="scientific">Eutreptiella gymnastica</name>
    <dbReference type="NCBI Taxonomy" id="73025"/>
    <lineage>
        <taxon>Eukaryota</taxon>
        <taxon>Discoba</taxon>
        <taxon>Euglenozoa</taxon>
        <taxon>Euglenida</taxon>
        <taxon>Spirocuta</taxon>
        <taxon>Euglenophyceae</taxon>
        <taxon>Eutreptiales</taxon>
        <taxon>Eutreptiaceae</taxon>
        <taxon>Eutreptiella</taxon>
    </lineage>
</organism>